<gene>
    <name evidence="2" type="ORF">FQK01_18745</name>
</gene>
<reference evidence="3" key="1">
    <citation type="journal article" date="2020" name="Phytopathology">
        <title>Genomic acquisitions in emerging populations of Xanthomonas vasicola pv. vasculorum infecting corn in the U.S. and Argentina.</title>
        <authorList>
            <person name="Perez-Quintero A.L."/>
        </authorList>
    </citation>
    <scope>NUCLEOTIDE SEQUENCE [LARGE SCALE GENOMIC DNA]</scope>
    <source>
        <strain evidence="3">Xvh-L</strain>
    </source>
</reference>
<organism evidence="2 3">
    <name type="scientific">Xanthomonas vasicola</name>
    <dbReference type="NCBI Taxonomy" id="56459"/>
    <lineage>
        <taxon>Bacteria</taxon>
        <taxon>Pseudomonadati</taxon>
        <taxon>Pseudomonadota</taxon>
        <taxon>Gammaproteobacteria</taxon>
        <taxon>Lysobacterales</taxon>
        <taxon>Lysobacteraceae</taxon>
        <taxon>Xanthomonas</taxon>
    </lineage>
</organism>
<feature type="region of interest" description="Disordered" evidence="1">
    <location>
        <begin position="49"/>
        <end position="75"/>
    </location>
</feature>
<evidence type="ECO:0000313" key="3">
    <source>
        <dbReference type="Proteomes" id="UP000320455"/>
    </source>
</evidence>
<feature type="compositionally biased region" description="Low complexity" evidence="1">
    <location>
        <begin position="55"/>
        <end position="75"/>
    </location>
</feature>
<sequence>MTQAAVLPVVFDQASPALPTALAASRVVSNARGTRSARRANDIAMAIHSHGPSQPSAATAQRPHAAPARLLRASA</sequence>
<dbReference type="EMBL" id="VOCK01000040">
    <property type="protein sequence ID" value="TWQ50371.1"/>
    <property type="molecule type" value="Genomic_DNA"/>
</dbReference>
<name>A0ABD7S9R8_XANVA</name>
<keyword evidence="3" id="KW-1185">Reference proteome</keyword>
<evidence type="ECO:0000256" key="1">
    <source>
        <dbReference type="SAM" id="MobiDB-lite"/>
    </source>
</evidence>
<evidence type="ECO:0000313" key="2">
    <source>
        <dbReference type="EMBL" id="TWQ50371.1"/>
    </source>
</evidence>
<comment type="caution">
    <text evidence="2">The sequence shown here is derived from an EMBL/GenBank/DDBJ whole genome shotgun (WGS) entry which is preliminary data.</text>
</comment>
<dbReference type="Proteomes" id="UP000320455">
    <property type="component" value="Unassembled WGS sequence"/>
</dbReference>
<dbReference type="AlphaFoldDB" id="A0ABD7S9R8"/>
<proteinExistence type="predicted"/>
<accession>A0ABD7S9R8</accession>
<protein>
    <submittedName>
        <fullName evidence="2">Uncharacterized protein</fullName>
    </submittedName>
</protein>